<organism evidence="2 3">
    <name type="scientific">Streptomyces cyanogenus</name>
    <dbReference type="NCBI Taxonomy" id="80860"/>
    <lineage>
        <taxon>Bacteria</taxon>
        <taxon>Bacillati</taxon>
        <taxon>Actinomycetota</taxon>
        <taxon>Actinomycetes</taxon>
        <taxon>Kitasatosporales</taxon>
        <taxon>Streptomycetaceae</taxon>
        <taxon>Streptomyces</taxon>
    </lineage>
</organism>
<name>A0ABX7TLR6_STRCY</name>
<keyword evidence="3" id="KW-1185">Reference proteome</keyword>
<dbReference type="EMBL" id="CP071839">
    <property type="protein sequence ID" value="QTD97567.1"/>
    <property type="molecule type" value="Genomic_DNA"/>
</dbReference>
<keyword evidence="1" id="KW-0472">Membrane</keyword>
<feature type="transmembrane region" description="Helical" evidence="1">
    <location>
        <begin position="7"/>
        <end position="28"/>
    </location>
</feature>
<gene>
    <name evidence="2" type="ORF">S1361_09425</name>
</gene>
<evidence type="ECO:0000313" key="2">
    <source>
        <dbReference type="EMBL" id="QTD97567.1"/>
    </source>
</evidence>
<evidence type="ECO:0000313" key="3">
    <source>
        <dbReference type="Proteomes" id="UP000663908"/>
    </source>
</evidence>
<feature type="transmembrane region" description="Helical" evidence="1">
    <location>
        <begin position="34"/>
        <end position="56"/>
    </location>
</feature>
<accession>A0ABX7TLR6</accession>
<dbReference type="Proteomes" id="UP000663908">
    <property type="component" value="Chromosome"/>
</dbReference>
<keyword evidence="1" id="KW-1133">Transmembrane helix</keyword>
<evidence type="ECO:0000256" key="1">
    <source>
        <dbReference type="SAM" id="Phobius"/>
    </source>
</evidence>
<sequence>MRYTGASLGYQIAAVLGGGLAPFVMVLLETTGTSMAVSGHLVALAVIALLSIRVLARRAGSR</sequence>
<proteinExistence type="predicted"/>
<protein>
    <submittedName>
        <fullName evidence="2">Shikimate transporter</fullName>
    </submittedName>
</protein>
<reference evidence="2 3" key="1">
    <citation type="submission" date="2021-03" db="EMBL/GenBank/DDBJ databases">
        <title>Complete genome sequence of Streptomyces cyanogenus S136, producer of anticancer angucycline landomycin A.</title>
        <authorList>
            <person name="Hrab P."/>
            <person name="Ruckert C."/>
            <person name="Busche T."/>
            <person name="Ostash I."/>
            <person name="Kalinowski J."/>
            <person name="Fedorenko V."/>
            <person name="Yushchuk O."/>
            <person name="Ostash B."/>
        </authorList>
    </citation>
    <scope>NUCLEOTIDE SEQUENCE [LARGE SCALE GENOMIC DNA]</scope>
    <source>
        <strain evidence="2 3">S136</strain>
    </source>
</reference>
<keyword evidence="1" id="KW-0812">Transmembrane</keyword>